<protein>
    <submittedName>
        <fullName evidence="1">N-acyl-D-glutamate amidohydrolase</fullName>
    </submittedName>
</protein>
<dbReference type="RefSeq" id="WP_123212457.1">
    <property type="nucleotide sequence ID" value="NZ_RJVO01000006.1"/>
</dbReference>
<dbReference type="InParanoid" id="A0A3N0V816"/>
<dbReference type="Gene3D" id="3.20.20.140">
    <property type="entry name" value="Metal-dependent hydrolases"/>
    <property type="match status" value="1"/>
</dbReference>
<dbReference type="InterPro" id="IPR011059">
    <property type="entry name" value="Metal-dep_hydrolase_composite"/>
</dbReference>
<dbReference type="AlphaFoldDB" id="A0A3N0V816"/>
<evidence type="ECO:0000313" key="1">
    <source>
        <dbReference type="EMBL" id="ROH88835.1"/>
    </source>
</evidence>
<dbReference type="Proteomes" id="UP000282106">
    <property type="component" value="Unassembled WGS sequence"/>
</dbReference>
<accession>A0A3N0V816</accession>
<reference evidence="1 2" key="1">
    <citation type="submission" date="2018-10" db="EMBL/GenBank/DDBJ databases">
        <authorList>
            <person name="Chen W.-M."/>
        </authorList>
    </citation>
    <scope>NUCLEOTIDE SEQUENCE [LARGE SCALE GENOMIC DNA]</scope>
    <source>
        <strain evidence="1 2">THS-13</strain>
    </source>
</reference>
<dbReference type="EMBL" id="RJVO01000006">
    <property type="protein sequence ID" value="ROH88835.1"/>
    <property type="molecule type" value="Genomic_DNA"/>
</dbReference>
<sequence length="598" mass="66820">MRNFDLVIKNGRYFDGSGGPSARKHVGVRDGRIAAVSDLPLPEAGAQVIDAEGQWLMPGFLDTHTHYDAEMLAAPGLKESVRHGVTTVTFGSCSIGMVCSEPEDCSDMFTRVESIPREHVLPLLKRTKTWNSPRGYVEHLQTMPLGPNVTAYLGHSDLRVATMGLHRAVDSQARPSEAELRKMEQVLEEALDVGLLGLSTMTTKWDKLDGERERSKSLPTTYARWSEYTRLNRILRRRGRIHQGAPDIVTKVNMFAFLWESLGLYVRKPLKTTLITLMDVKSNGLLHRVVGRLAHFCNRALRGNFRWQALPCPFEVYADGIDLVIFEEFGAGEQALHLSDEIERNALMQDERYRRAFRKNYESKFSPRVWHRDFHDAKIVDCPDRSVIGQSFGALADAKGIHPVDAFLDLVVAHGKKLRWKTTIGNHRKQRLKAIVRDQGAIISFSDAGAHIRNMAFYNFSLQMLKLVYDAEREGRPFMPLEKAVWRLTGELADWFEIDAGHIRLGDRADLVVINPEGLDASVLAYAEAPIPEFNGLARMVNRNDRAVSATVINGRIAYRHGEFAADFGRAAGYGQFLPAGVPAGAGSAPRLPLAQAA</sequence>
<dbReference type="PANTHER" id="PTHR11647">
    <property type="entry name" value="HYDRANTOINASE/DIHYDROPYRIMIDINASE FAMILY MEMBER"/>
    <property type="match status" value="1"/>
</dbReference>
<dbReference type="SUPFAM" id="SSF51556">
    <property type="entry name" value="Metallo-dependent hydrolases"/>
    <property type="match status" value="1"/>
</dbReference>
<evidence type="ECO:0000313" key="2">
    <source>
        <dbReference type="Proteomes" id="UP000282106"/>
    </source>
</evidence>
<dbReference type="InterPro" id="IPR050378">
    <property type="entry name" value="Metallo-dep_Hydrolases_sf"/>
</dbReference>
<keyword evidence="2" id="KW-1185">Reference proteome</keyword>
<organism evidence="1 2">
    <name type="scientific">Stagnimonas aquatica</name>
    <dbReference type="NCBI Taxonomy" id="2689987"/>
    <lineage>
        <taxon>Bacteria</taxon>
        <taxon>Pseudomonadati</taxon>
        <taxon>Pseudomonadota</taxon>
        <taxon>Gammaproteobacteria</taxon>
        <taxon>Nevskiales</taxon>
        <taxon>Nevskiaceae</taxon>
        <taxon>Stagnimonas</taxon>
    </lineage>
</organism>
<name>A0A3N0V816_9GAMM</name>
<dbReference type="SUPFAM" id="SSF51338">
    <property type="entry name" value="Composite domain of metallo-dependent hydrolases"/>
    <property type="match status" value="1"/>
</dbReference>
<gene>
    <name evidence="1" type="ORF">ED208_13580</name>
</gene>
<dbReference type="GO" id="GO:0016812">
    <property type="term" value="F:hydrolase activity, acting on carbon-nitrogen (but not peptide) bonds, in cyclic amides"/>
    <property type="evidence" value="ECO:0007669"/>
    <property type="project" value="TreeGrafter"/>
</dbReference>
<dbReference type="InterPro" id="IPR032466">
    <property type="entry name" value="Metal_Hydrolase"/>
</dbReference>
<dbReference type="GO" id="GO:0005829">
    <property type="term" value="C:cytosol"/>
    <property type="evidence" value="ECO:0007669"/>
    <property type="project" value="TreeGrafter"/>
</dbReference>
<keyword evidence="1" id="KW-0378">Hydrolase</keyword>
<proteinExistence type="predicted"/>
<dbReference type="PANTHER" id="PTHR11647:SF1">
    <property type="entry name" value="COLLAPSIN RESPONSE MEDIATOR PROTEIN"/>
    <property type="match status" value="1"/>
</dbReference>
<comment type="caution">
    <text evidence="1">The sequence shown here is derived from an EMBL/GenBank/DDBJ whole genome shotgun (WGS) entry which is preliminary data.</text>
</comment>